<dbReference type="Gene3D" id="3.40.30.10">
    <property type="entry name" value="Glutaredoxin"/>
    <property type="match status" value="1"/>
</dbReference>
<dbReference type="EMBL" id="JANIEX010000231">
    <property type="protein sequence ID" value="KAJ3570564.1"/>
    <property type="molecule type" value="Genomic_DNA"/>
</dbReference>
<dbReference type="Gene3D" id="1.20.1050.10">
    <property type="match status" value="1"/>
</dbReference>
<dbReference type="SUPFAM" id="SSF52833">
    <property type="entry name" value="Thioredoxin-like"/>
    <property type="match status" value="1"/>
</dbReference>
<proteinExistence type="predicted"/>
<dbReference type="InterPro" id="IPR036282">
    <property type="entry name" value="Glutathione-S-Trfase_C_sf"/>
</dbReference>
<comment type="caution">
    <text evidence="2">The sequence shown here is derived from an EMBL/GenBank/DDBJ whole genome shotgun (WGS) entry which is preliminary data.</text>
</comment>
<gene>
    <name evidence="2" type="ORF">NP233_g4324</name>
</gene>
<dbReference type="SFLD" id="SFLDG01206">
    <property type="entry name" value="Xi.1"/>
    <property type="match status" value="1"/>
</dbReference>
<dbReference type="PANTHER" id="PTHR32419:SF6">
    <property type="entry name" value="GLUTATHIONE S-TRANSFERASE OMEGA-LIKE 1-RELATED"/>
    <property type="match status" value="1"/>
</dbReference>
<reference evidence="2" key="1">
    <citation type="submission" date="2022-07" db="EMBL/GenBank/DDBJ databases">
        <title>Genome Sequence of Leucocoprinus birnbaumii.</title>
        <authorList>
            <person name="Buettner E."/>
        </authorList>
    </citation>
    <scope>NUCLEOTIDE SEQUENCE</scope>
    <source>
        <strain evidence="2">VT141</strain>
    </source>
</reference>
<dbReference type="InterPro" id="IPR010987">
    <property type="entry name" value="Glutathione-S-Trfase_C-like"/>
</dbReference>
<sequence>MTTDVPLTILMDVRDKWNDKDGELLAAVEDLNKSLGYKIQPEAEWPALWDALKENFPDKGNFVPSLLHLVALWYSRLNVRIESDDLSEWAEDLVEGLSRTCIGHSTTLWIKPSTSYFAISSRWDKHSGKFYLEIPRRFNAQLSQVSYNFDRDFDQLFLPPQEISKEDSVIIPSIPASRIQEDTGEWAEVTAEAQGGFFKAPMRMPSVESIPRPEDLLKSTTPHYLIFNIGVFPSWIQCSHEPTLQFISDYLKKHGKTNVNDSLKRQVYKVEIMESLHCHGVHDFLSIGSYMNLGFRGGHLFNPMLILAIIEGVLGYQRVEINGNEQAFEFVISAFYATTYRLVLNRITKTGLARACSRLPLRVHGLSHGSIYILPSTRARAITTNRPRLLLASHPSLLLDLPILSPKRNMSTTQEATRNSDITKQKAEQDGSFKRKDAAFRSCISRGTKFEPEAGRYHLYVSLACPWATRTLIMRKLKGLEDIISVSVVSPRMGADGWPFANVDDFPGADVDTLNNASHVKDLYFKVQPDYDGRFTVPVLWDKKLGLIVNNESSEIIRMLNTEFNHLIPADKAALDFYPEQLRSQIDDLNAWVYPNINNGVYRAGFATTQEAYETAVKDVFEALDKVEKILEGKHYLIGDRLTEADIRLWVTIIRFDPVYVGHFKCNFNTIRAGYPAINLWMRKLYWNNDAFKSSTSFDHIKTHYYWSHQMINGTRIVPLGPIPHILPL</sequence>
<organism evidence="2 3">
    <name type="scientific">Leucocoprinus birnbaumii</name>
    <dbReference type="NCBI Taxonomy" id="56174"/>
    <lineage>
        <taxon>Eukaryota</taxon>
        <taxon>Fungi</taxon>
        <taxon>Dikarya</taxon>
        <taxon>Basidiomycota</taxon>
        <taxon>Agaricomycotina</taxon>
        <taxon>Agaricomycetes</taxon>
        <taxon>Agaricomycetidae</taxon>
        <taxon>Agaricales</taxon>
        <taxon>Agaricineae</taxon>
        <taxon>Agaricaceae</taxon>
        <taxon>Leucocoprinus</taxon>
    </lineage>
</organism>
<dbReference type="Pfam" id="PF13410">
    <property type="entry name" value="GST_C_2"/>
    <property type="match status" value="1"/>
</dbReference>
<dbReference type="PANTHER" id="PTHR32419">
    <property type="entry name" value="GLUTATHIONYL-HYDROQUINONE REDUCTASE"/>
    <property type="match status" value="1"/>
</dbReference>
<protein>
    <recommendedName>
        <fullName evidence="1">GST C-terminal domain-containing protein</fullName>
    </recommendedName>
</protein>
<name>A0AAD5VXG7_9AGAR</name>
<dbReference type="GO" id="GO:0005737">
    <property type="term" value="C:cytoplasm"/>
    <property type="evidence" value="ECO:0007669"/>
    <property type="project" value="TreeGrafter"/>
</dbReference>
<dbReference type="InterPro" id="IPR004045">
    <property type="entry name" value="Glutathione_S-Trfase_N"/>
</dbReference>
<dbReference type="SFLD" id="SFLDG01148">
    <property type="entry name" value="Xi_(cytGST)"/>
    <property type="match status" value="1"/>
</dbReference>
<dbReference type="InterPro" id="IPR040079">
    <property type="entry name" value="Glutathione_S-Trfase"/>
</dbReference>
<evidence type="ECO:0000313" key="3">
    <source>
        <dbReference type="Proteomes" id="UP001213000"/>
    </source>
</evidence>
<dbReference type="InterPro" id="IPR047047">
    <property type="entry name" value="GST_Omega-like_C"/>
</dbReference>
<keyword evidence="3" id="KW-1185">Reference proteome</keyword>
<feature type="domain" description="GST C-terminal" evidence="1">
    <location>
        <begin position="568"/>
        <end position="705"/>
    </location>
</feature>
<dbReference type="InterPro" id="IPR036249">
    <property type="entry name" value="Thioredoxin-like_sf"/>
</dbReference>
<dbReference type="InterPro" id="IPR016639">
    <property type="entry name" value="GST_Omega/GSH"/>
</dbReference>
<dbReference type="Proteomes" id="UP001213000">
    <property type="component" value="Unassembled WGS sequence"/>
</dbReference>
<evidence type="ECO:0000259" key="1">
    <source>
        <dbReference type="PROSITE" id="PS50405"/>
    </source>
</evidence>
<dbReference type="Pfam" id="PF13409">
    <property type="entry name" value="GST_N_2"/>
    <property type="match status" value="1"/>
</dbReference>
<accession>A0AAD5VXG7</accession>
<dbReference type="CDD" id="cd03190">
    <property type="entry name" value="GST_C_Omega_like"/>
    <property type="match status" value="1"/>
</dbReference>
<dbReference type="SFLD" id="SFLDS00019">
    <property type="entry name" value="Glutathione_Transferase_(cytos"/>
    <property type="match status" value="1"/>
</dbReference>
<dbReference type="PROSITE" id="PS50405">
    <property type="entry name" value="GST_CTER"/>
    <property type="match status" value="1"/>
</dbReference>
<evidence type="ECO:0000313" key="2">
    <source>
        <dbReference type="EMBL" id="KAJ3570564.1"/>
    </source>
</evidence>
<dbReference type="GO" id="GO:0004364">
    <property type="term" value="F:glutathione transferase activity"/>
    <property type="evidence" value="ECO:0007669"/>
    <property type="project" value="InterPro"/>
</dbReference>
<dbReference type="SUPFAM" id="SSF47616">
    <property type="entry name" value="GST C-terminal domain-like"/>
    <property type="match status" value="1"/>
</dbReference>
<dbReference type="AlphaFoldDB" id="A0AAD5VXG7"/>